<feature type="coiled-coil region" evidence="1">
    <location>
        <begin position="106"/>
        <end position="140"/>
    </location>
</feature>
<gene>
    <name evidence="4" type="ORF">LCB40_15900</name>
</gene>
<feature type="region of interest" description="Disordered" evidence="2">
    <location>
        <begin position="210"/>
        <end position="229"/>
    </location>
</feature>
<dbReference type="Pfam" id="PF13411">
    <property type="entry name" value="MerR_1"/>
    <property type="match status" value="1"/>
</dbReference>
<feature type="domain" description="HTH merR-type" evidence="3">
    <location>
        <begin position="12"/>
        <end position="81"/>
    </location>
</feature>
<dbReference type="GO" id="GO:0006355">
    <property type="term" value="P:regulation of DNA-templated transcription"/>
    <property type="evidence" value="ECO:0007669"/>
    <property type="project" value="InterPro"/>
</dbReference>
<keyword evidence="5" id="KW-1185">Reference proteome</keyword>
<feature type="compositionally biased region" description="Basic and acidic residues" evidence="2">
    <location>
        <begin position="174"/>
        <end position="204"/>
    </location>
</feature>
<dbReference type="InterPro" id="IPR000551">
    <property type="entry name" value="MerR-type_HTH_dom"/>
</dbReference>
<organism evidence="4 5">
    <name type="scientific">Lactobacillus corticis</name>
    <dbReference type="NCBI Taxonomy" id="2201249"/>
    <lineage>
        <taxon>Bacteria</taxon>
        <taxon>Bacillati</taxon>
        <taxon>Bacillota</taxon>
        <taxon>Bacilli</taxon>
        <taxon>Lactobacillales</taxon>
        <taxon>Lactobacillaceae</taxon>
        <taxon>Lactobacillus</taxon>
    </lineage>
</organism>
<dbReference type="SUPFAM" id="SSF46955">
    <property type="entry name" value="Putative DNA-binding domain"/>
    <property type="match status" value="1"/>
</dbReference>
<protein>
    <submittedName>
        <fullName evidence="4">Transcriptional regulator</fullName>
    </submittedName>
</protein>
<evidence type="ECO:0000313" key="4">
    <source>
        <dbReference type="EMBL" id="GFZ27710.1"/>
    </source>
</evidence>
<proteinExistence type="predicted"/>
<dbReference type="InterPro" id="IPR009061">
    <property type="entry name" value="DNA-bd_dom_put_sf"/>
</dbReference>
<name>A0A916QHX5_9LACO</name>
<evidence type="ECO:0000259" key="3">
    <source>
        <dbReference type="Pfam" id="PF13411"/>
    </source>
</evidence>
<dbReference type="Gene3D" id="1.10.1660.10">
    <property type="match status" value="1"/>
</dbReference>
<evidence type="ECO:0000256" key="1">
    <source>
        <dbReference type="SAM" id="Coils"/>
    </source>
</evidence>
<accession>A0A916QHX5</accession>
<evidence type="ECO:0000313" key="5">
    <source>
        <dbReference type="Proteomes" id="UP000677218"/>
    </source>
</evidence>
<dbReference type="AlphaFoldDB" id="A0A916QHX5"/>
<dbReference type="EMBL" id="BMAY01000016">
    <property type="protein sequence ID" value="GFZ27710.1"/>
    <property type="molecule type" value="Genomic_DNA"/>
</dbReference>
<feature type="region of interest" description="Disordered" evidence="2">
    <location>
        <begin position="143"/>
        <end position="204"/>
    </location>
</feature>
<dbReference type="GO" id="GO:0003677">
    <property type="term" value="F:DNA binding"/>
    <property type="evidence" value="ECO:0007669"/>
    <property type="project" value="InterPro"/>
</dbReference>
<reference evidence="4" key="1">
    <citation type="submission" date="2020-08" db="EMBL/GenBank/DDBJ databases">
        <title>Taxonomic study for Lactobacillus species isolated from hardwood bark.</title>
        <authorList>
            <person name="Tohno M."/>
            <person name="Tanizawa Y."/>
        </authorList>
    </citation>
    <scope>NUCLEOTIDE SEQUENCE</scope>
    <source>
        <strain evidence="4">B40</strain>
    </source>
</reference>
<feature type="compositionally biased region" description="Polar residues" evidence="2">
    <location>
        <begin position="212"/>
        <end position="223"/>
    </location>
</feature>
<comment type="caution">
    <text evidence="4">The sequence shown here is derived from an EMBL/GenBank/DDBJ whole genome shotgun (WGS) entry which is preliminary data.</text>
</comment>
<dbReference type="RefSeq" id="WP_212781389.1">
    <property type="nucleotide sequence ID" value="NZ_BMAY01000016.1"/>
</dbReference>
<keyword evidence="1" id="KW-0175">Coiled coil</keyword>
<dbReference type="Proteomes" id="UP000677218">
    <property type="component" value="Unassembled WGS sequence"/>
</dbReference>
<evidence type="ECO:0000256" key="2">
    <source>
        <dbReference type="SAM" id="MobiDB-lite"/>
    </source>
</evidence>
<sequence length="243" mass="27601">MSEEHEFEELASVATVAKKVGISTESLRRYSLMVEKVTGNDHYFERTKQKSRLYREQDIKDLEAMHRLTKEQGLTIEKAARQIFEIHQPEKDQQEVLDPAKMQQLLGALQQTIAAQNKVISQLESKLDTIAAQNKEILAAQKQADQAPKLGRHSAGIDPEIEALPDISGIVRDSGSEEKQAPKTTAEKRDQVEADKQKSAAEVHRDILAKAQENSQKRSQASRTLADMQLPKKQHWWQRFLNI</sequence>